<organism evidence="3 4">
    <name type="scientific">Gnathostoma spinigerum</name>
    <dbReference type="NCBI Taxonomy" id="75299"/>
    <lineage>
        <taxon>Eukaryota</taxon>
        <taxon>Metazoa</taxon>
        <taxon>Ecdysozoa</taxon>
        <taxon>Nematoda</taxon>
        <taxon>Chromadorea</taxon>
        <taxon>Rhabditida</taxon>
        <taxon>Spirurina</taxon>
        <taxon>Gnathostomatomorpha</taxon>
        <taxon>Gnathostomatoidea</taxon>
        <taxon>Gnathostomatidae</taxon>
        <taxon>Gnathostoma</taxon>
    </lineage>
</organism>
<sequence length="556" mass="63263">MFIHSSNLVWSVISFIVFSGAQLINTNAALLHICIKTTVSRKHSETTNLMRTVVIVVCVVLAEFILCDRLSKGILPRIFKFLYDHESFCGDVFEEPEWLPSYRNCNIECDIASEICLAMVDSSPKVQKCRKLPNDCALRLAKHLGIQPLPSVQLLSNTDEQRRFRSQQQQDQSRIEKSDKNIDKFTASIVVSNETESSNLTQQINRSHRVHQSSDIRRGEKPNNETQIKWPLPARVSVVDGDIEHEGIREAISNGRRAWTNRNMEHLLDNHFISYIAQRPLVMYTDVNNFDTPNVPLSSSEVTEFHANDITRGQQQRQKFDDRLISDVSRGKSDAYRLAEDNVFDKLDRSTQWMHQRIAHISSTKDGKPSSVVYPIAYGSIIQPGLQPAISSSLPIDRFIFTPRTVDSVRLSPKKHDGLEIESNLQRSRFLRGFAHTNGEKSLSSYETQLHQGAISNVRRVSVRTPKSVVKKSNECVSDQMPCRTAMHFILPFAHKAPTDVDRMRNPAELTGNSHHIDDPLGISRSRLRYDHVYAIENEMARWKLSPGISGPQRIS</sequence>
<gene>
    <name evidence="3" type="ORF">AB6A40_004107</name>
</gene>
<feature type="compositionally biased region" description="Polar residues" evidence="1">
    <location>
        <begin position="196"/>
        <end position="205"/>
    </location>
</feature>
<feature type="transmembrane region" description="Helical" evidence="2">
    <location>
        <begin position="12"/>
        <end position="35"/>
    </location>
</feature>
<reference evidence="3 4" key="1">
    <citation type="submission" date="2024-08" db="EMBL/GenBank/DDBJ databases">
        <title>Gnathostoma spinigerum genome.</title>
        <authorList>
            <person name="Gonzalez-Bertolin B."/>
            <person name="Monzon S."/>
            <person name="Zaballos A."/>
            <person name="Jimenez P."/>
            <person name="Dekumyoy P."/>
            <person name="Varona S."/>
            <person name="Cuesta I."/>
            <person name="Sumanam S."/>
            <person name="Adisakwattana P."/>
            <person name="Gasser R.B."/>
            <person name="Hernandez-Gonzalez A."/>
            <person name="Young N.D."/>
            <person name="Perteguer M.J."/>
        </authorList>
    </citation>
    <scope>NUCLEOTIDE SEQUENCE [LARGE SCALE GENOMIC DNA]</scope>
    <source>
        <strain evidence="3">AL3</strain>
        <tissue evidence="3">Liver</tissue>
    </source>
</reference>
<evidence type="ECO:0000313" key="3">
    <source>
        <dbReference type="EMBL" id="MFH4977398.1"/>
    </source>
</evidence>
<keyword evidence="2" id="KW-0472">Membrane</keyword>
<dbReference type="Proteomes" id="UP001608902">
    <property type="component" value="Unassembled WGS sequence"/>
</dbReference>
<comment type="caution">
    <text evidence="3">The sequence shown here is derived from an EMBL/GenBank/DDBJ whole genome shotgun (WGS) entry which is preliminary data.</text>
</comment>
<feature type="transmembrane region" description="Helical" evidence="2">
    <location>
        <begin position="47"/>
        <end position="66"/>
    </location>
</feature>
<evidence type="ECO:0000313" key="4">
    <source>
        <dbReference type="Proteomes" id="UP001608902"/>
    </source>
</evidence>
<evidence type="ECO:0000256" key="2">
    <source>
        <dbReference type="SAM" id="Phobius"/>
    </source>
</evidence>
<accession>A0ABD6EKA7</accession>
<evidence type="ECO:0000256" key="1">
    <source>
        <dbReference type="SAM" id="MobiDB-lite"/>
    </source>
</evidence>
<keyword evidence="4" id="KW-1185">Reference proteome</keyword>
<name>A0ABD6EKA7_9BILA</name>
<proteinExistence type="predicted"/>
<keyword evidence="2" id="KW-1133">Transmembrane helix</keyword>
<dbReference type="EMBL" id="JBGFUD010002279">
    <property type="protein sequence ID" value="MFH4977398.1"/>
    <property type="molecule type" value="Genomic_DNA"/>
</dbReference>
<feature type="compositionally biased region" description="Basic and acidic residues" evidence="1">
    <location>
        <begin position="212"/>
        <end position="223"/>
    </location>
</feature>
<keyword evidence="2" id="KW-0812">Transmembrane</keyword>
<protein>
    <recommendedName>
        <fullName evidence="5">FZ domain-containing protein</fullName>
    </recommendedName>
</protein>
<dbReference type="AlphaFoldDB" id="A0ABD6EKA7"/>
<feature type="region of interest" description="Disordered" evidence="1">
    <location>
        <begin position="196"/>
        <end position="225"/>
    </location>
</feature>
<evidence type="ECO:0008006" key="5">
    <source>
        <dbReference type="Google" id="ProtNLM"/>
    </source>
</evidence>